<dbReference type="Gene3D" id="1.10.750.10">
    <property type="entry name" value="von Hippel-Lindau disease tumour suppressor, alpha domain"/>
    <property type="match status" value="1"/>
</dbReference>
<accession>A0A8B8EIQ3</accession>
<dbReference type="InterPro" id="IPR037139">
    <property type="entry name" value="VHL_alpha_dom_sf"/>
</dbReference>
<dbReference type="InterPro" id="IPR036208">
    <property type="entry name" value="VHL_sf"/>
</dbReference>
<dbReference type="InterPro" id="IPR037140">
    <property type="entry name" value="VHL_beta_dom_sf"/>
</dbReference>
<proteinExistence type="inferred from homology"/>
<dbReference type="Proteomes" id="UP000694844">
    <property type="component" value="Chromosome 5"/>
</dbReference>
<dbReference type="AlphaFoldDB" id="A0A8B8EIQ3"/>
<organism evidence="3 4">
    <name type="scientific">Crassostrea virginica</name>
    <name type="common">Eastern oyster</name>
    <dbReference type="NCBI Taxonomy" id="6565"/>
    <lineage>
        <taxon>Eukaryota</taxon>
        <taxon>Metazoa</taxon>
        <taxon>Spiralia</taxon>
        <taxon>Lophotrochozoa</taxon>
        <taxon>Mollusca</taxon>
        <taxon>Bivalvia</taxon>
        <taxon>Autobranchia</taxon>
        <taxon>Pteriomorphia</taxon>
        <taxon>Ostreida</taxon>
        <taxon>Ostreoidea</taxon>
        <taxon>Ostreidae</taxon>
        <taxon>Crassostrea</taxon>
    </lineage>
</organism>
<dbReference type="FunFam" id="2.60.40.780:FF:000001">
    <property type="entry name" value="von Hippel-Lindau disease tumor suppressor"/>
    <property type="match status" value="1"/>
</dbReference>
<evidence type="ECO:0000256" key="1">
    <source>
        <dbReference type="ARBA" id="ARBA00010057"/>
    </source>
</evidence>
<evidence type="ECO:0000313" key="3">
    <source>
        <dbReference type="Proteomes" id="UP000694844"/>
    </source>
</evidence>
<name>A0A8B8EIQ3_CRAVI</name>
<evidence type="ECO:0000259" key="2">
    <source>
        <dbReference type="Pfam" id="PF01847"/>
    </source>
</evidence>
<keyword evidence="3" id="KW-1185">Reference proteome</keyword>
<dbReference type="OrthoDB" id="413400at2759"/>
<reference evidence="4" key="1">
    <citation type="submission" date="2025-08" db="UniProtKB">
        <authorList>
            <consortium name="RefSeq"/>
        </authorList>
    </citation>
    <scope>IDENTIFICATION</scope>
    <source>
        <tissue evidence="4">Whole sample</tissue>
    </source>
</reference>
<dbReference type="InterPro" id="IPR022772">
    <property type="entry name" value="VHL_tumour_suppress_b/a_dom"/>
</dbReference>
<protein>
    <submittedName>
        <fullName evidence="4">von Hippel-Lindau disease tumor suppressor-like</fullName>
    </submittedName>
</protein>
<dbReference type="Gene3D" id="2.60.40.780">
    <property type="entry name" value="von Hippel-Lindau disease tumour suppressor, beta domain"/>
    <property type="match status" value="1"/>
</dbReference>
<dbReference type="SUPFAM" id="SSF49468">
    <property type="entry name" value="VHL"/>
    <property type="match status" value="1"/>
</dbReference>
<dbReference type="CDD" id="cd05468">
    <property type="entry name" value="pVHL"/>
    <property type="match status" value="1"/>
</dbReference>
<evidence type="ECO:0000313" key="4">
    <source>
        <dbReference type="RefSeq" id="XP_022339945.1"/>
    </source>
</evidence>
<dbReference type="RefSeq" id="XP_022339945.1">
    <property type="nucleotide sequence ID" value="XM_022484237.1"/>
</dbReference>
<feature type="domain" description="von Hippel-Lindau disease tumour suppressor beta" evidence="2">
    <location>
        <begin position="18"/>
        <end position="99"/>
    </location>
</feature>
<dbReference type="KEGG" id="cvn:111134815"/>
<gene>
    <name evidence="4" type="primary">LOC111134815</name>
</gene>
<sequence>MAEGENESSKPTEKCRKLRSLNNDISTYVRFKNRCDRIATLFWLNFKGDLVRYSVLKKDEFIDMNTYVTHPWCAREIVTNDRLEIDKQPVYQPTEGENGIYRLAYIDIPVYSLRERCKQVIWKSFPDIDPETLDIPRVLTMELGTKKTVSYTDYQGFHQT</sequence>
<comment type="similarity">
    <text evidence="1">Belongs to the VHL family.</text>
</comment>
<dbReference type="InterPro" id="IPR024053">
    <property type="entry name" value="VHL_beta_dom"/>
</dbReference>
<dbReference type="Pfam" id="PF01847">
    <property type="entry name" value="VHL"/>
    <property type="match status" value="1"/>
</dbReference>
<dbReference type="GeneID" id="111134815"/>